<organism evidence="2">
    <name type="scientific">Prevotella amnii</name>
    <dbReference type="NCBI Taxonomy" id="419005"/>
    <lineage>
        <taxon>Bacteria</taxon>
        <taxon>Pseudomonadati</taxon>
        <taxon>Bacteroidota</taxon>
        <taxon>Bacteroidia</taxon>
        <taxon>Bacteroidales</taxon>
        <taxon>Prevotellaceae</taxon>
        <taxon>Prevotella</taxon>
    </lineage>
</organism>
<feature type="domain" description="SusD-like N-terminal" evidence="1">
    <location>
        <begin position="27"/>
        <end position="228"/>
    </location>
</feature>
<dbReference type="Proteomes" id="UP000070531">
    <property type="component" value="Unassembled WGS sequence"/>
</dbReference>
<proteinExistence type="predicted"/>
<evidence type="ECO:0000313" key="2">
    <source>
        <dbReference type="EMBL" id="KXB78999.1"/>
    </source>
</evidence>
<comment type="caution">
    <text evidence="2">The sequence shown here is derived from an EMBL/GenBank/DDBJ whole genome shotgun (WGS) entry which is preliminary data.</text>
</comment>
<dbReference type="EMBL" id="LSDL01000034">
    <property type="protein sequence ID" value="KXB78999.1"/>
    <property type="molecule type" value="Genomic_DNA"/>
</dbReference>
<gene>
    <name evidence="2" type="ORF">HMPREF1860_00756</name>
</gene>
<sequence length="514" mass="60552">MWVFKMKKYLYKYILIFTTIALCGCNDFLSKVPDSDIDLNINNEKGIAQLLTGAYPEASYIPFLEPRTDNVGLRTNGTHTQLNEEMFYWEDDNQEDIDTPLNYWNSCYKGIAQANEALEMLKAYPKTERVKALYGEAFLLRAYLHFMLVNIWAEPYDNTKQSPGIPYITKPEKNALISYKRGTVKEVYDKIEADLKRGITLVNDRYYKHPKYHFNKKAAYTFASRFYLMKGDWQKVIDYANYVLGADPKTMLRNWIEYSHQFEFKRQRIFTRYTSPDESANLLICTTESRWARQMPIDRYGATKQTVNEIFNKRGIEGGGDFSKMTFEGTYPFIYSPSLIVNGKYIAKFDELSTTESIGIKPRGIYVSNVLFTADEALLNRMEAYAMLKQYDNAINDYLQYMQGKFGFMPTIERDIYMRTSENNYDEYTPFYGMTLKQLALVKLFADFRQKEFFGEGLRWFDIRRFHLSVKRDTKSKYYFPLEKYDPRKVLQIPIEAQNNGLDPNPRERKEPIR</sequence>
<evidence type="ECO:0000313" key="3">
    <source>
        <dbReference type="Proteomes" id="UP000070531"/>
    </source>
</evidence>
<dbReference type="Gene3D" id="1.25.40.390">
    <property type="match status" value="1"/>
</dbReference>
<dbReference type="STRING" id="419005.HMPREF1860_00756"/>
<accession>A0A134BGI7</accession>
<name>A0A134BGI7_9BACT</name>
<dbReference type="PROSITE" id="PS51257">
    <property type="entry name" value="PROKAR_LIPOPROTEIN"/>
    <property type="match status" value="1"/>
</dbReference>
<dbReference type="InterPro" id="IPR033985">
    <property type="entry name" value="SusD-like_N"/>
</dbReference>
<protein>
    <recommendedName>
        <fullName evidence="1">SusD-like N-terminal domain-containing protein</fullName>
    </recommendedName>
</protein>
<dbReference type="Pfam" id="PF14322">
    <property type="entry name" value="SusD-like_3"/>
    <property type="match status" value="1"/>
</dbReference>
<dbReference type="SUPFAM" id="SSF48452">
    <property type="entry name" value="TPR-like"/>
    <property type="match status" value="1"/>
</dbReference>
<dbReference type="AlphaFoldDB" id="A0A134BGI7"/>
<dbReference type="InterPro" id="IPR011990">
    <property type="entry name" value="TPR-like_helical_dom_sf"/>
</dbReference>
<dbReference type="PATRIC" id="fig|419005.5.peg.757"/>
<evidence type="ECO:0000259" key="1">
    <source>
        <dbReference type="Pfam" id="PF14322"/>
    </source>
</evidence>
<reference evidence="2 3" key="1">
    <citation type="submission" date="2016-01" db="EMBL/GenBank/DDBJ databases">
        <authorList>
            <person name="Oliw E.H."/>
        </authorList>
    </citation>
    <scope>NUCLEOTIDE SEQUENCE [LARGE SCALE GENOMIC DNA]</scope>
    <source>
        <strain evidence="2 3">DNF00307</strain>
    </source>
</reference>